<evidence type="ECO:0000259" key="10">
    <source>
        <dbReference type="Pfam" id="PF02868"/>
    </source>
</evidence>
<keyword evidence="3" id="KW-0479">Metal-binding</keyword>
<dbReference type="Gene3D" id="1.10.390.10">
    <property type="entry name" value="Neutral Protease Domain 2"/>
    <property type="match status" value="1"/>
</dbReference>
<feature type="region of interest" description="Disordered" evidence="8">
    <location>
        <begin position="87"/>
        <end position="113"/>
    </location>
</feature>
<dbReference type="InterPro" id="IPR023612">
    <property type="entry name" value="Peptidase_M4"/>
</dbReference>
<feature type="compositionally biased region" description="Low complexity" evidence="8">
    <location>
        <begin position="625"/>
        <end position="657"/>
    </location>
</feature>
<feature type="coiled-coil region" evidence="7">
    <location>
        <begin position="394"/>
        <end position="456"/>
    </location>
</feature>
<dbReference type="GO" id="GO:0046872">
    <property type="term" value="F:metal ion binding"/>
    <property type="evidence" value="ECO:0007669"/>
    <property type="project" value="UniProtKB-KW"/>
</dbReference>
<organism evidence="12 13">
    <name type="scientific">Mortierella alpina</name>
    <name type="common">Oleaginous fungus</name>
    <name type="synonym">Mortierella renispora</name>
    <dbReference type="NCBI Taxonomy" id="64518"/>
    <lineage>
        <taxon>Eukaryota</taxon>
        <taxon>Fungi</taxon>
        <taxon>Fungi incertae sedis</taxon>
        <taxon>Mucoromycota</taxon>
        <taxon>Mortierellomycotina</taxon>
        <taxon>Mortierellomycetes</taxon>
        <taxon>Mortierellales</taxon>
        <taxon>Mortierellaceae</taxon>
        <taxon>Mortierella</taxon>
    </lineage>
</organism>
<dbReference type="InterPro" id="IPR013856">
    <property type="entry name" value="Peptidase_M4_domain"/>
</dbReference>
<evidence type="ECO:0000256" key="5">
    <source>
        <dbReference type="ARBA" id="ARBA00022833"/>
    </source>
</evidence>
<feature type="region of interest" description="Disordered" evidence="8">
    <location>
        <begin position="519"/>
        <end position="682"/>
    </location>
</feature>
<proteinExistence type="inferred from homology"/>
<evidence type="ECO:0000313" key="13">
    <source>
        <dbReference type="Proteomes" id="UP000717515"/>
    </source>
</evidence>
<dbReference type="PANTHER" id="PTHR43579">
    <property type="match status" value="1"/>
</dbReference>
<evidence type="ECO:0000256" key="1">
    <source>
        <dbReference type="ARBA" id="ARBA00009388"/>
    </source>
</evidence>
<feature type="region of interest" description="Disordered" evidence="8">
    <location>
        <begin position="284"/>
        <end position="304"/>
    </location>
</feature>
<dbReference type="PANTHER" id="PTHR43579:SF1">
    <property type="entry name" value="NEUTRAL METALLOPROTEINASE"/>
    <property type="match status" value="1"/>
</dbReference>
<keyword evidence="4" id="KW-0378">Hydrolase</keyword>
<dbReference type="SUPFAM" id="SSF55486">
    <property type="entry name" value="Metalloproteases ('zincins'), catalytic domain"/>
    <property type="match status" value="1"/>
</dbReference>
<dbReference type="Pfam" id="PF01447">
    <property type="entry name" value="Peptidase_M4"/>
    <property type="match status" value="1"/>
</dbReference>
<sequence length="1124" mass="122805">MLFNPLPLCSAPYPSILTCLLCQPAAYTLLVAWDTVASAQSVSHSRKLRRLRLAPVCTKEPAAHRTQAYIGQIPCACDKRLTAMWDPARDETPPRRPPSHSSMPGHPPARRHSRDYIHDNTKFEGHNILPVSSDHHHHSVPPGDSVFTATASHGSAPEAIDTLMYHVDDSFWEDAPDMQAQKLDTSNHSQISNHIPLEQSFTTLQTHDDFAPGMAIASGSMNIPTQSTSTAPAGSPLSPSPRMPQQGTAQCVAHLFIPQSHRSQFVAALAAPPDLALKIKKSVRFRREPSSTSKRRGAESPVAFSSIKSSSLSKSLPGSSVKSASPRFAHGGVGICDNSSNSNSSSSLKAYGASIVEKDPEEKVAELMELKQMKIRQEDLFHLKDQIIHLSQNLEDKESILDEVRVERKSLQSELARYIAMVKQIQRDVELATQAEVELSKEREQLSQQVSQLKDNDYKILKEEVDQLRSKKGLRPLPSLEQEQADVMGRYLEQRRGQWRQDGLLQEYAGGTANSIHHSGGFSSTAGTSSSAGATSTGRSSNLPSGSGPGSNSGPGPVSRSSPRATTSSSTSLTSRTRNHSARSEKNVQQSDPRQNRNTSSSSASRSSKSQTTRSSTVKPSMATSRSSGRQSQRSSPSSSRSRSQSPSVRSSSGSAAERSKKRSRQEDHKGGGISEVFGQNGSFPIMTYGEKSMLTEDDKKISGMPSRCCCTFIPPYTLQHIADHGDVSERCREVSRKTLASIGVIHQARATAQAIHASHPPGSQGQGIIPPYVFQSIIDSNDSSEQDKERARCNLEKCADVKASRAAAAVPKPPKGDDDPDKKLFRRMYTASKGHLLPGKELFTDPHVPTPEDDKDASAVYLQFKKIADFYRIEFQRDSIDGKGMDYIATVHFDDDDNRTPGYNNAFWNGKQWAFGDGDYEVFNSFSNLLDVTAHEVTHAITQYTAELEYEYQSGALNESISDVFASMIKQYYAPGGKQKAKDADWLIGKGIFLVPGAKALRDMANPGTAYRSSTVGKDRQVGSMKDFVTLPNTGAGDYGGVHINSGIPNRAFYLAATTLGEYSWEVAGKIWYASLTDPELQDVSRKHAFREFADITCKHAQIMGGQSWLGGVKQAWTTVGVL</sequence>
<feature type="compositionally biased region" description="Low complexity" evidence="8">
    <location>
        <begin position="554"/>
        <end position="576"/>
    </location>
</feature>
<keyword evidence="2" id="KW-0645">Protease</keyword>
<evidence type="ECO:0000256" key="7">
    <source>
        <dbReference type="SAM" id="Coils"/>
    </source>
</evidence>
<dbReference type="EMBL" id="JAIFTL010000166">
    <property type="protein sequence ID" value="KAG9322098.1"/>
    <property type="molecule type" value="Genomic_DNA"/>
</dbReference>
<reference evidence="12" key="1">
    <citation type="submission" date="2021-07" db="EMBL/GenBank/DDBJ databases">
        <title>Draft genome of Mortierella alpina, strain LL118, isolated from an aspen leaf litter sample.</title>
        <authorList>
            <person name="Yang S."/>
            <person name="Vinatzer B.A."/>
        </authorList>
    </citation>
    <scope>NUCLEOTIDE SEQUENCE</scope>
    <source>
        <strain evidence="12">LL118</strain>
    </source>
</reference>
<dbReference type="AlphaFoldDB" id="A0A9P8A0J4"/>
<feature type="domain" description="Peptidase M4" evidence="9">
    <location>
        <begin position="855"/>
        <end position="944"/>
    </location>
</feature>
<gene>
    <name evidence="12" type="ORF">KVV02_005582</name>
</gene>
<evidence type="ECO:0000259" key="9">
    <source>
        <dbReference type="Pfam" id="PF01447"/>
    </source>
</evidence>
<feature type="compositionally biased region" description="Low complexity" evidence="8">
    <location>
        <begin position="596"/>
        <end position="617"/>
    </location>
</feature>
<keyword evidence="7" id="KW-0175">Coiled coil</keyword>
<evidence type="ECO:0000256" key="6">
    <source>
        <dbReference type="ARBA" id="ARBA00023049"/>
    </source>
</evidence>
<dbReference type="Pfam" id="PF10146">
    <property type="entry name" value="zf-C4H2"/>
    <property type="match status" value="1"/>
</dbReference>
<evidence type="ECO:0000259" key="11">
    <source>
        <dbReference type="Pfam" id="PF16485"/>
    </source>
</evidence>
<accession>A0A9P8A0J4</accession>
<feature type="domain" description="Protealysin N-terminal propeptide" evidence="11">
    <location>
        <begin position="767"/>
        <end position="797"/>
    </location>
</feature>
<dbReference type="CDD" id="cd09597">
    <property type="entry name" value="M4_TLP"/>
    <property type="match status" value="1"/>
</dbReference>
<keyword evidence="6" id="KW-0482">Metalloprotease</keyword>
<keyword evidence="5" id="KW-0862">Zinc</keyword>
<dbReference type="Pfam" id="PF02868">
    <property type="entry name" value="Peptidase_M4_C"/>
    <property type="match status" value="1"/>
</dbReference>
<dbReference type="InterPro" id="IPR018482">
    <property type="entry name" value="Znf-C4H2"/>
</dbReference>
<evidence type="ECO:0000256" key="3">
    <source>
        <dbReference type="ARBA" id="ARBA00022723"/>
    </source>
</evidence>
<comment type="similarity">
    <text evidence="1">Belongs to the peptidase M4 family.</text>
</comment>
<comment type="caution">
    <text evidence="12">The sequence shown here is derived from an EMBL/GenBank/DDBJ whole genome shotgun (WGS) entry which is preliminary data.</text>
</comment>
<feature type="compositionally biased region" description="Low complexity" evidence="8">
    <location>
        <begin position="519"/>
        <end position="546"/>
    </location>
</feature>
<evidence type="ECO:0000256" key="8">
    <source>
        <dbReference type="SAM" id="MobiDB-lite"/>
    </source>
</evidence>
<protein>
    <submittedName>
        <fullName evidence="12">Uncharacterized protein</fullName>
    </submittedName>
</protein>
<dbReference type="GO" id="GO:0006508">
    <property type="term" value="P:proteolysis"/>
    <property type="evidence" value="ECO:0007669"/>
    <property type="project" value="UniProtKB-KW"/>
</dbReference>
<dbReference type="Gene3D" id="3.10.170.10">
    <property type="match status" value="1"/>
</dbReference>
<evidence type="ECO:0000256" key="4">
    <source>
        <dbReference type="ARBA" id="ARBA00022801"/>
    </source>
</evidence>
<feature type="domain" description="Peptidase M4 C-terminal" evidence="10">
    <location>
        <begin position="947"/>
        <end position="1123"/>
    </location>
</feature>
<evidence type="ECO:0000256" key="2">
    <source>
        <dbReference type="ARBA" id="ARBA00022670"/>
    </source>
</evidence>
<dbReference type="InterPro" id="IPR027268">
    <property type="entry name" value="Peptidase_M4/M1_CTD_sf"/>
</dbReference>
<evidence type="ECO:0000313" key="12">
    <source>
        <dbReference type="EMBL" id="KAG9322098.1"/>
    </source>
</evidence>
<dbReference type="InterPro" id="IPR001570">
    <property type="entry name" value="Peptidase_M4_C_domain"/>
</dbReference>
<dbReference type="PRINTS" id="PR00730">
    <property type="entry name" value="THERMOLYSIN"/>
</dbReference>
<feature type="region of interest" description="Disordered" evidence="8">
    <location>
        <begin position="224"/>
        <end position="245"/>
    </location>
</feature>
<dbReference type="Pfam" id="PF16485">
    <property type="entry name" value="PLN_propep"/>
    <property type="match status" value="1"/>
</dbReference>
<dbReference type="Proteomes" id="UP000717515">
    <property type="component" value="Unassembled WGS sequence"/>
</dbReference>
<dbReference type="GO" id="GO:0004222">
    <property type="term" value="F:metalloendopeptidase activity"/>
    <property type="evidence" value="ECO:0007669"/>
    <property type="project" value="InterPro"/>
</dbReference>
<dbReference type="InterPro" id="IPR032475">
    <property type="entry name" value="Protealysin_N_PP"/>
</dbReference>
<name>A0A9P8A0J4_MORAP</name>
<dbReference type="InterPro" id="IPR052759">
    <property type="entry name" value="Metalloprotease_M4"/>
</dbReference>